<dbReference type="GO" id="GO:0006777">
    <property type="term" value="P:Mo-molybdopterin cofactor biosynthetic process"/>
    <property type="evidence" value="ECO:0007669"/>
    <property type="project" value="InterPro"/>
</dbReference>
<accession>A0AAX3LVW4</accession>
<name>A0AAX3LVW4_9BACL</name>
<evidence type="ECO:0000313" key="3">
    <source>
        <dbReference type="Proteomes" id="UP001220509"/>
    </source>
</evidence>
<evidence type="ECO:0000259" key="1">
    <source>
        <dbReference type="Pfam" id="PF03205"/>
    </source>
</evidence>
<dbReference type="KEGG" id="pka:PQ456_12530"/>
<dbReference type="GO" id="GO:0005525">
    <property type="term" value="F:GTP binding"/>
    <property type="evidence" value="ECO:0007669"/>
    <property type="project" value="InterPro"/>
</dbReference>
<evidence type="ECO:0000313" key="2">
    <source>
        <dbReference type="EMBL" id="WCT54035.1"/>
    </source>
</evidence>
<feature type="domain" description="Molybdopterin-guanine dinucleotide biosynthesis protein B (MobB)" evidence="1">
    <location>
        <begin position="18"/>
        <end position="130"/>
    </location>
</feature>
<dbReference type="Gene3D" id="3.40.50.300">
    <property type="entry name" value="P-loop containing nucleotide triphosphate hydrolases"/>
    <property type="match status" value="1"/>
</dbReference>
<dbReference type="Pfam" id="PF03205">
    <property type="entry name" value="MobB"/>
    <property type="match status" value="1"/>
</dbReference>
<keyword evidence="3" id="KW-1185">Reference proteome</keyword>
<dbReference type="PANTHER" id="PTHR40072">
    <property type="entry name" value="MOLYBDOPTERIN-GUANINE DINUCLEOTIDE BIOSYNTHESIS ADAPTER PROTEIN-RELATED"/>
    <property type="match status" value="1"/>
</dbReference>
<dbReference type="SUPFAM" id="SSF52540">
    <property type="entry name" value="P-loop containing nucleoside triphosphate hydrolases"/>
    <property type="match status" value="1"/>
</dbReference>
<dbReference type="InterPro" id="IPR052539">
    <property type="entry name" value="MGD_biosynthesis_adapter"/>
</dbReference>
<proteinExistence type="predicted"/>
<dbReference type="InterPro" id="IPR027417">
    <property type="entry name" value="P-loop_NTPase"/>
</dbReference>
<dbReference type="EMBL" id="CP117416">
    <property type="protein sequence ID" value="WCT54035.1"/>
    <property type="molecule type" value="Genomic_DNA"/>
</dbReference>
<dbReference type="NCBIfam" id="TIGR00176">
    <property type="entry name" value="mobB"/>
    <property type="match status" value="1"/>
</dbReference>
<reference evidence="2 3" key="1">
    <citation type="submission" date="2023-02" db="EMBL/GenBank/DDBJ databases">
        <title>Genome sequence of Paenibacillus kyungheensis KACC 18744.</title>
        <authorList>
            <person name="Kim S."/>
            <person name="Heo J."/>
            <person name="Kwon S.-W."/>
        </authorList>
    </citation>
    <scope>NUCLEOTIDE SEQUENCE [LARGE SCALE GENOMIC DNA]</scope>
    <source>
        <strain evidence="2 3">KACC 18744</strain>
    </source>
</reference>
<dbReference type="Proteomes" id="UP001220509">
    <property type="component" value="Chromosome"/>
</dbReference>
<dbReference type="AlphaFoldDB" id="A0AAX3LVW4"/>
<dbReference type="RefSeq" id="WP_273612589.1">
    <property type="nucleotide sequence ID" value="NZ_CP117416.1"/>
</dbReference>
<dbReference type="InterPro" id="IPR004435">
    <property type="entry name" value="MobB_dom"/>
</dbReference>
<dbReference type="PANTHER" id="PTHR40072:SF1">
    <property type="entry name" value="MOLYBDOPTERIN-GUANINE DINUCLEOTIDE BIOSYNTHESIS ADAPTER PROTEIN"/>
    <property type="match status" value="1"/>
</dbReference>
<organism evidence="2 3">
    <name type="scientific">Paenibacillus kyungheensis</name>
    <dbReference type="NCBI Taxonomy" id="1452732"/>
    <lineage>
        <taxon>Bacteria</taxon>
        <taxon>Bacillati</taxon>
        <taxon>Bacillota</taxon>
        <taxon>Bacilli</taxon>
        <taxon>Bacillales</taxon>
        <taxon>Paenibacillaceae</taxon>
        <taxon>Paenibacillus</taxon>
    </lineage>
</organism>
<protein>
    <submittedName>
        <fullName evidence="2">Molybdopterin-guanine dinucleotide biosynthesis protein B</fullName>
    </submittedName>
</protein>
<sequence length="187" mass="20704">MTDTMSSSNDHSVRLPIVIQIVGYKNSGKTTLIGALLQHWSAQGKKIAVIKHDAHEFDMDHAGTDTYAHTQSGAAAIAISSATRTAIIEQQPSSLEQLIARFAVGYDLILVEGFKQAHYPKIVIVADQEGISLPAELSHVKWVYNRYDSFISSNLKEMTFIDAKKDGIITIIHELENYIEAQGEHQK</sequence>
<gene>
    <name evidence="2" type="primary">mobB</name>
    <name evidence="2" type="ORF">PQ456_12530</name>
</gene>